<evidence type="ECO:0000256" key="2">
    <source>
        <dbReference type="ARBA" id="ARBA00022630"/>
    </source>
</evidence>
<dbReference type="OrthoDB" id="2690153at2759"/>
<dbReference type="GO" id="GO:0016709">
    <property type="term" value="F:oxidoreductase activity, acting on paired donors, with incorporation or reduction of molecular oxygen, NAD(P)H as one donor, and incorporation of one atom of oxygen"/>
    <property type="evidence" value="ECO:0007669"/>
    <property type="project" value="UniProtKB-ARBA"/>
</dbReference>
<feature type="region of interest" description="Disordered" evidence="5">
    <location>
        <begin position="428"/>
        <end position="448"/>
    </location>
</feature>
<evidence type="ECO:0000256" key="3">
    <source>
        <dbReference type="ARBA" id="ARBA00022827"/>
    </source>
</evidence>
<dbReference type="PANTHER" id="PTHR43004">
    <property type="entry name" value="TRK SYSTEM POTASSIUM UPTAKE PROTEIN"/>
    <property type="match status" value="1"/>
</dbReference>
<keyword evidence="4" id="KW-0560">Oxidoreductase</keyword>
<dbReference type="Proteomes" id="UP000886523">
    <property type="component" value="Unassembled WGS sequence"/>
</dbReference>
<organism evidence="7 8">
    <name type="scientific">Hydnum rufescens UP504</name>
    <dbReference type="NCBI Taxonomy" id="1448309"/>
    <lineage>
        <taxon>Eukaryota</taxon>
        <taxon>Fungi</taxon>
        <taxon>Dikarya</taxon>
        <taxon>Basidiomycota</taxon>
        <taxon>Agaricomycotina</taxon>
        <taxon>Agaricomycetes</taxon>
        <taxon>Cantharellales</taxon>
        <taxon>Hydnaceae</taxon>
        <taxon>Hydnum</taxon>
    </lineage>
</organism>
<accession>A0A9P6AXH5</accession>
<dbReference type="Gene3D" id="3.30.70.2450">
    <property type="match status" value="1"/>
</dbReference>
<dbReference type="GO" id="GO:0071949">
    <property type="term" value="F:FAD binding"/>
    <property type="evidence" value="ECO:0007669"/>
    <property type="project" value="InterPro"/>
</dbReference>
<dbReference type="Gene3D" id="3.50.50.60">
    <property type="entry name" value="FAD/NAD(P)-binding domain"/>
    <property type="match status" value="1"/>
</dbReference>
<evidence type="ECO:0000313" key="7">
    <source>
        <dbReference type="EMBL" id="KAF9513695.1"/>
    </source>
</evidence>
<proteinExistence type="predicted"/>
<dbReference type="PANTHER" id="PTHR43004:SF19">
    <property type="entry name" value="BINDING MONOOXYGENASE, PUTATIVE (JCVI)-RELATED"/>
    <property type="match status" value="1"/>
</dbReference>
<keyword evidence="3" id="KW-0274">FAD</keyword>
<name>A0A9P6AXH5_9AGAM</name>
<comment type="caution">
    <text evidence="7">The sequence shown here is derived from an EMBL/GenBank/DDBJ whole genome shotgun (WGS) entry which is preliminary data.</text>
</comment>
<gene>
    <name evidence="7" type="ORF">BS47DRAFT_1393092</name>
</gene>
<protein>
    <recommendedName>
        <fullName evidence="6">FAD-binding domain-containing protein</fullName>
    </recommendedName>
</protein>
<dbReference type="InterPro" id="IPR036188">
    <property type="entry name" value="FAD/NAD-bd_sf"/>
</dbReference>
<evidence type="ECO:0000313" key="8">
    <source>
        <dbReference type="Proteomes" id="UP000886523"/>
    </source>
</evidence>
<keyword evidence="8" id="KW-1185">Reference proteome</keyword>
<evidence type="ECO:0000256" key="4">
    <source>
        <dbReference type="ARBA" id="ARBA00023002"/>
    </source>
</evidence>
<dbReference type="Pfam" id="PF01494">
    <property type="entry name" value="FAD_binding_3"/>
    <property type="match status" value="1"/>
</dbReference>
<dbReference type="InterPro" id="IPR002938">
    <property type="entry name" value="FAD-bd"/>
</dbReference>
<evidence type="ECO:0000256" key="1">
    <source>
        <dbReference type="ARBA" id="ARBA00001974"/>
    </source>
</evidence>
<feature type="domain" description="FAD-binding" evidence="6">
    <location>
        <begin position="310"/>
        <end position="443"/>
    </location>
</feature>
<evidence type="ECO:0000256" key="5">
    <source>
        <dbReference type="SAM" id="MobiDB-lite"/>
    </source>
</evidence>
<reference evidence="7" key="1">
    <citation type="journal article" date="2020" name="Nat. Commun.">
        <title>Large-scale genome sequencing of mycorrhizal fungi provides insights into the early evolution of symbiotic traits.</title>
        <authorList>
            <person name="Miyauchi S."/>
            <person name="Kiss E."/>
            <person name="Kuo A."/>
            <person name="Drula E."/>
            <person name="Kohler A."/>
            <person name="Sanchez-Garcia M."/>
            <person name="Morin E."/>
            <person name="Andreopoulos B."/>
            <person name="Barry K.W."/>
            <person name="Bonito G."/>
            <person name="Buee M."/>
            <person name="Carver A."/>
            <person name="Chen C."/>
            <person name="Cichocki N."/>
            <person name="Clum A."/>
            <person name="Culley D."/>
            <person name="Crous P.W."/>
            <person name="Fauchery L."/>
            <person name="Girlanda M."/>
            <person name="Hayes R.D."/>
            <person name="Keri Z."/>
            <person name="LaButti K."/>
            <person name="Lipzen A."/>
            <person name="Lombard V."/>
            <person name="Magnuson J."/>
            <person name="Maillard F."/>
            <person name="Murat C."/>
            <person name="Nolan M."/>
            <person name="Ohm R.A."/>
            <person name="Pangilinan J."/>
            <person name="Pereira M.F."/>
            <person name="Perotto S."/>
            <person name="Peter M."/>
            <person name="Pfister S."/>
            <person name="Riley R."/>
            <person name="Sitrit Y."/>
            <person name="Stielow J.B."/>
            <person name="Szollosi G."/>
            <person name="Zifcakova L."/>
            <person name="Stursova M."/>
            <person name="Spatafora J.W."/>
            <person name="Tedersoo L."/>
            <person name="Vaario L.M."/>
            <person name="Yamada A."/>
            <person name="Yan M."/>
            <person name="Wang P."/>
            <person name="Xu J."/>
            <person name="Bruns T."/>
            <person name="Baldrian P."/>
            <person name="Vilgalys R."/>
            <person name="Dunand C."/>
            <person name="Henrissat B."/>
            <person name="Grigoriev I.V."/>
            <person name="Hibbett D."/>
            <person name="Nagy L.G."/>
            <person name="Martin F.M."/>
        </authorList>
    </citation>
    <scope>NUCLEOTIDE SEQUENCE</scope>
    <source>
        <strain evidence="7">UP504</strain>
    </source>
</reference>
<feature type="compositionally biased region" description="Basic and acidic residues" evidence="5">
    <location>
        <begin position="431"/>
        <end position="441"/>
    </location>
</feature>
<sequence>MPGSKLLGTRTSKDLPWMQADCFGGHADDFTSLFFPESASRASALESKGDNVVAATSAATVAGCLRISVPLLDWSCTLEAGILDFDIIAWFKRGLLDASCIRFHLSLLSNLRRNHHAYGVLFSLVAQSADITVNIHALCICLGRLLMDAVNVRYLPSVLPHGDQISIDLWRGRELAFELSGSVFCYWCSSSGLDFAPFSLSFLRILYKNDACGSNCIAVPCILRPGLVLSRGHAYPNVISGSKADRPAQHSMANLDLYIIVAGRRPDTNPSTPHSVILRHEVEYRSVVRLEKTQRYRVYANLTDADDAGGLAAALVLRNSGIAVCLIEKALDYRIGIRGNGIQPRTLEALNILGLVTDIFDNSTERPQMRAYDGKTVIRTWHFVQKEVVTSAVPYPNGRILGQSTAEAILRSHLSRLGVTVELGTELRCSQGDRKSPETRGRQGATLSAPSQLVPLTVGASDPPLVPPTLGITRKHLDIDFWGETLEKQAFLVADVEMEGLDLFGRVWKYRHWTSAGSAFGPAPHFSVVSNGTPEEIQKVVDGGFDAFKAYLSKIMKDDSVVFTKRNWVSYFRQTFDALTSLMAVCDRTPILAWMLSLTVKKLSPHSLLSTYETERLLPQVIQLAKPKAPDEKHKIFHYSSNSCRFGLLSSETDSP</sequence>
<dbReference type="AlphaFoldDB" id="A0A9P6AXH5"/>
<dbReference type="SUPFAM" id="SSF51905">
    <property type="entry name" value="FAD/NAD(P)-binding domain"/>
    <property type="match status" value="1"/>
</dbReference>
<dbReference type="EMBL" id="MU128969">
    <property type="protein sequence ID" value="KAF9513695.1"/>
    <property type="molecule type" value="Genomic_DNA"/>
</dbReference>
<dbReference type="InterPro" id="IPR050641">
    <property type="entry name" value="RIFMO-like"/>
</dbReference>
<comment type="cofactor">
    <cofactor evidence="1">
        <name>FAD</name>
        <dbReference type="ChEBI" id="CHEBI:57692"/>
    </cofactor>
</comment>
<keyword evidence="2" id="KW-0285">Flavoprotein</keyword>
<evidence type="ECO:0000259" key="6">
    <source>
        <dbReference type="Pfam" id="PF01494"/>
    </source>
</evidence>